<dbReference type="PANTHER" id="PTHR46663">
    <property type="entry name" value="DIGUANYLATE CYCLASE DGCT-RELATED"/>
    <property type="match status" value="1"/>
</dbReference>
<dbReference type="SMART" id="SM00267">
    <property type="entry name" value="GGDEF"/>
    <property type="match status" value="1"/>
</dbReference>
<dbReference type="InterPro" id="IPR043128">
    <property type="entry name" value="Rev_trsase/Diguanyl_cyclase"/>
</dbReference>
<sequence length="430" mass="47872">MNTGSTGDNTTLDEHEALLSFMYMCPVGIVRSDLRGEVDMLNPLAAQLLMPLARHGELHNIFESLSGVAPELRNLVDAYQGKNGPICENLRIYVTPVQERAVVLTCTLMQVRDNMLMMVLTDISEQAEIERRARQNESWLASLYTSVNDFAFLTLDAGGTIDSWNASVARLTGYSHSDVIGKTLLLFHAPDNTEKYRPPEHVARTRHEGWHIEECWCLSKTGRRFCAQMLVAVLREDDGAVSGYSVVLRDVSERRISTDDLTRLLTTDHLTGATNRGHFFHLAEDAMTRARLRSHPLSFVMMDADHFKRINDTAGHQIGDEVLRRIVDETRRVLRPADAIVRLGGEEFGVLLPGTDAEGAGVIAERIRSTIEAMRIATMEGERHITVSIGYASLSDTVASIKDLMNVADRSLYAAKKAGRNRVRGIGQAR</sequence>
<dbReference type="InterPro" id="IPR000700">
    <property type="entry name" value="PAS-assoc_C"/>
</dbReference>
<dbReference type="NCBIfam" id="TIGR00229">
    <property type="entry name" value="sensory_box"/>
    <property type="match status" value="1"/>
</dbReference>
<name>A0ABT3ZIV6_9BURK</name>
<dbReference type="SMART" id="SM00091">
    <property type="entry name" value="PAS"/>
    <property type="match status" value="1"/>
</dbReference>
<evidence type="ECO:0000259" key="3">
    <source>
        <dbReference type="PROSITE" id="PS50887"/>
    </source>
</evidence>
<organism evidence="4 5">
    <name type="scientific">Robbsia betulipollinis</name>
    <dbReference type="NCBI Taxonomy" id="2981849"/>
    <lineage>
        <taxon>Bacteria</taxon>
        <taxon>Pseudomonadati</taxon>
        <taxon>Pseudomonadota</taxon>
        <taxon>Betaproteobacteria</taxon>
        <taxon>Burkholderiales</taxon>
        <taxon>Burkholderiaceae</taxon>
        <taxon>Robbsia</taxon>
    </lineage>
</organism>
<gene>
    <name evidence="4" type="ORF">OVY01_03100</name>
</gene>
<dbReference type="EMBL" id="JAPMXC010000001">
    <property type="protein sequence ID" value="MCY0386250.1"/>
    <property type="molecule type" value="Genomic_DNA"/>
</dbReference>
<dbReference type="Gene3D" id="3.30.450.20">
    <property type="entry name" value="PAS domain"/>
    <property type="match status" value="1"/>
</dbReference>
<reference evidence="4" key="1">
    <citation type="submission" date="2022-11" db="EMBL/GenBank/DDBJ databases">
        <title>Robbsia betulipollinis sp. nov., isolated from pollen of birch (Betula pendula).</title>
        <authorList>
            <person name="Shi H."/>
            <person name="Ambika Manirajan B."/>
            <person name="Ratering S."/>
            <person name="Geissler-Plaum R."/>
            <person name="Schnell S."/>
        </authorList>
    </citation>
    <scope>NUCLEOTIDE SEQUENCE</scope>
    <source>
        <strain evidence="4">Bb-Pol-6</strain>
    </source>
</reference>
<dbReference type="Gene3D" id="3.30.70.270">
    <property type="match status" value="1"/>
</dbReference>
<dbReference type="PROSITE" id="PS50112">
    <property type="entry name" value="PAS"/>
    <property type="match status" value="1"/>
</dbReference>
<feature type="domain" description="PAS" evidence="1">
    <location>
        <begin position="136"/>
        <end position="197"/>
    </location>
</feature>
<dbReference type="InterPro" id="IPR000160">
    <property type="entry name" value="GGDEF_dom"/>
</dbReference>
<proteinExistence type="predicted"/>
<dbReference type="Pfam" id="PF00989">
    <property type="entry name" value="PAS"/>
    <property type="match status" value="1"/>
</dbReference>
<dbReference type="SUPFAM" id="SSF55785">
    <property type="entry name" value="PYP-like sensor domain (PAS domain)"/>
    <property type="match status" value="1"/>
</dbReference>
<feature type="domain" description="PAC" evidence="2">
    <location>
        <begin position="211"/>
        <end position="263"/>
    </location>
</feature>
<dbReference type="PROSITE" id="PS50113">
    <property type="entry name" value="PAC"/>
    <property type="match status" value="1"/>
</dbReference>
<keyword evidence="5" id="KW-1185">Reference proteome</keyword>
<dbReference type="GO" id="GO:0052621">
    <property type="term" value="F:diguanylate cyclase activity"/>
    <property type="evidence" value="ECO:0007669"/>
    <property type="project" value="UniProtKB-EC"/>
</dbReference>
<dbReference type="InterPro" id="IPR013767">
    <property type="entry name" value="PAS_fold"/>
</dbReference>
<evidence type="ECO:0000313" key="5">
    <source>
        <dbReference type="Proteomes" id="UP001082899"/>
    </source>
</evidence>
<dbReference type="InterPro" id="IPR035965">
    <property type="entry name" value="PAS-like_dom_sf"/>
</dbReference>
<keyword evidence="4" id="KW-0808">Transferase</keyword>
<feature type="domain" description="GGDEF" evidence="3">
    <location>
        <begin position="295"/>
        <end position="428"/>
    </location>
</feature>
<evidence type="ECO:0000313" key="4">
    <source>
        <dbReference type="EMBL" id="MCY0386250.1"/>
    </source>
</evidence>
<comment type="caution">
    <text evidence="4">The sequence shown here is derived from an EMBL/GenBank/DDBJ whole genome shotgun (WGS) entry which is preliminary data.</text>
</comment>
<protein>
    <submittedName>
        <fullName evidence="4">Diguanylate cyclase</fullName>
        <ecNumber evidence="4">2.7.7.65</ecNumber>
    </submittedName>
</protein>
<dbReference type="Pfam" id="PF00990">
    <property type="entry name" value="GGDEF"/>
    <property type="match status" value="1"/>
</dbReference>
<dbReference type="CDD" id="cd01949">
    <property type="entry name" value="GGDEF"/>
    <property type="match status" value="1"/>
</dbReference>
<dbReference type="Proteomes" id="UP001082899">
    <property type="component" value="Unassembled WGS sequence"/>
</dbReference>
<accession>A0ABT3ZIV6</accession>
<dbReference type="PANTHER" id="PTHR46663:SF4">
    <property type="entry name" value="DIGUANYLATE CYCLASE DGCT-RELATED"/>
    <property type="match status" value="1"/>
</dbReference>
<keyword evidence="4" id="KW-0548">Nucleotidyltransferase</keyword>
<evidence type="ECO:0000259" key="2">
    <source>
        <dbReference type="PROSITE" id="PS50113"/>
    </source>
</evidence>
<dbReference type="PROSITE" id="PS50887">
    <property type="entry name" value="GGDEF"/>
    <property type="match status" value="1"/>
</dbReference>
<dbReference type="InterPro" id="IPR000014">
    <property type="entry name" value="PAS"/>
</dbReference>
<dbReference type="RefSeq" id="WP_267845579.1">
    <property type="nucleotide sequence ID" value="NZ_JAPMXC010000001.1"/>
</dbReference>
<dbReference type="InterPro" id="IPR052163">
    <property type="entry name" value="DGC-Regulatory_Protein"/>
</dbReference>
<dbReference type="EC" id="2.7.7.65" evidence="4"/>
<dbReference type="SUPFAM" id="SSF55073">
    <property type="entry name" value="Nucleotide cyclase"/>
    <property type="match status" value="1"/>
</dbReference>
<evidence type="ECO:0000259" key="1">
    <source>
        <dbReference type="PROSITE" id="PS50112"/>
    </source>
</evidence>
<dbReference type="CDD" id="cd00130">
    <property type="entry name" value="PAS"/>
    <property type="match status" value="1"/>
</dbReference>
<dbReference type="InterPro" id="IPR029787">
    <property type="entry name" value="Nucleotide_cyclase"/>
</dbReference>
<dbReference type="NCBIfam" id="TIGR00254">
    <property type="entry name" value="GGDEF"/>
    <property type="match status" value="1"/>
</dbReference>